<organism evidence="1 2">
    <name type="scientific">Hordeum vulgare subsp. vulgare</name>
    <name type="common">Domesticated barley</name>
    <dbReference type="NCBI Taxonomy" id="112509"/>
    <lineage>
        <taxon>Eukaryota</taxon>
        <taxon>Viridiplantae</taxon>
        <taxon>Streptophyta</taxon>
        <taxon>Embryophyta</taxon>
        <taxon>Tracheophyta</taxon>
        <taxon>Spermatophyta</taxon>
        <taxon>Magnoliopsida</taxon>
        <taxon>Liliopsida</taxon>
        <taxon>Poales</taxon>
        <taxon>Poaceae</taxon>
        <taxon>BOP clade</taxon>
        <taxon>Pooideae</taxon>
        <taxon>Triticodae</taxon>
        <taxon>Triticeae</taxon>
        <taxon>Hordeinae</taxon>
        <taxon>Hordeum</taxon>
    </lineage>
</organism>
<reference evidence="1" key="2">
    <citation type="submission" date="2020-10" db="EMBL/GenBank/DDBJ databases">
        <authorList>
            <person name="Scholz U."/>
            <person name="Mascher M."/>
            <person name="Fiebig A."/>
        </authorList>
    </citation>
    <scope>NUCLEOTIDE SEQUENCE [LARGE SCALE GENOMIC DNA]</scope>
    <source>
        <strain evidence="1">cv. Morex</strain>
    </source>
</reference>
<dbReference type="PANTHER" id="PTHR33026:SF7">
    <property type="entry name" value="OS03G0100275 PROTEIN"/>
    <property type="match status" value="1"/>
</dbReference>
<accession>A0A8I6YAW0</accession>
<sequence>MSTGLPPFILDRPTAPRSITVFEDEKTEVEMLVAEVINFIRCGVTGMDLLGTFLGRCIQPLQARDHAMWHYSGPGDSTRSHPEEVSQHTVAQWIKSITGPCDIPIGSKRVAPYSGENKPWKLVCCTLSDCFHVFVE</sequence>
<dbReference type="Gramene" id="HORVU.MOREX.r2.7HG0578420.1">
    <property type="protein sequence ID" value="HORVU.MOREX.r2.7HG0578420.1.CDS.1"/>
    <property type="gene ID" value="HORVU.MOREX.r2.7HG0578420"/>
</dbReference>
<reference evidence="2" key="1">
    <citation type="journal article" date="2012" name="Nature">
        <title>A physical, genetic and functional sequence assembly of the barley genome.</title>
        <authorList>
            <consortium name="The International Barley Genome Sequencing Consortium"/>
            <person name="Mayer K.F."/>
            <person name="Waugh R."/>
            <person name="Brown J.W."/>
            <person name="Schulman A."/>
            <person name="Langridge P."/>
            <person name="Platzer M."/>
            <person name="Fincher G.B."/>
            <person name="Muehlbauer G.J."/>
            <person name="Sato K."/>
            <person name="Close T.J."/>
            <person name="Wise R.P."/>
            <person name="Stein N."/>
        </authorList>
    </citation>
    <scope>NUCLEOTIDE SEQUENCE [LARGE SCALE GENOMIC DNA]</scope>
    <source>
        <strain evidence="2">cv. Morex</strain>
    </source>
</reference>
<dbReference type="PANTHER" id="PTHR33026">
    <property type="entry name" value="OS06G0360600 PROTEIN"/>
    <property type="match status" value="1"/>
</dbReference>
<reference evidence="1" key="3">
    <citation type="submission" date="2022-01" db="UniProtKB">
        <authorList>
            <consortium name="EnsemblPlants"/>
        </authorList>
    </citation>
    <scope>IDENTIFICATION</scope>
    <source>
        <strain evidence="1">subsp. vulgare</strain>
    </source>
</reference>
<dbReference type="Gramene" id="HORVU.MOREX.r3.7HG0696950.1">
    <property type="protein sequence ID" value="HORVU.MOREX.r3.7HG0696950.1.CDS1"/>
    <property type="gene ID" value="HORVU.MOREX.r3.7HG0696950"/>
</dbReference>
<evidence type="ECO:0000313" key="2">
    <source>
        <dbReference type="Proteomes" id="UP000011116"/>
    </source>
</evidence>
<proteinExistence type="predicted"/>
<evidence type="ECO:0000313" key="1">
    <source>
        <dbReference type="EnsemblPlants" id="HORVU.MOREX.r3.7HG0696950.1.CDS1"/>
    </source>
</evidence>
<dbReference type="AlphaFoldDB" id="A0A8I6YAW0"/>
<dbReference type="EnsemblPlants" id="HORVU.MOREX.r3.7HG0696950.1">
    <property type="protein sequence ID" value="HORVU.MOREX.r3.7HG0696950.1.CDS1"/>
    <property type="gene ID" value="HORVU.MOREX.r3.7HG0696950"/>
</dbReference>
<keyword evidence="2" id="KW-1185">Reference proteome</keyword>
<name>A0A8I6YAW0_HORVV</name>
<protein>
    <submittedName>
        <fullName evidence="1">Uncharacterized protein</fullName>
    </submittedName>
</protein>
<dbReference type="Proteomes" id="UP000011116">
    <property type="component" value="Chromosome 7H"/>
</dbReference>